<dbReference type="InterPro" id="IPR039650">
    <property type="entry name" value="HdrA-like"/>
</dbReference>
<evidence type="ECO:0000256" key="3">
    <source>
        <dbReference type="ARBA" id="ARBA00023002"/>
    </source>
</evidence>
<dbReference type="Gene3D" id="3.50.50.60">
    <property type="entry name" value="FAD/NAD(P)-binding domain"/>
    <property type="match status" value="1"/>
</dbReference>
<sequence length="549" mass="58952">MFVVFDNVASRLLLVGSVLILAACGHGTDDEPHGTPAPPVAMPVPAPGSDPVDVLVYGATPGGISAALEAAKLNKRVVILEPTKHVGGMATSGISVTDAYPQDRLWAMGGFAHRFVDTVNARYGKTWTMGGIFHEPHVAESILLQMLADAPSVSVEYGAELASVQTNNHEIKAVQTSNGHSYAAKMFIDASYEGDLLEKAGVDHTLGREAKSQYGEPLAGVGPISIKDGARVDPYVVPGQPSSGLLPHVAPNNLGAPGTADSAVQAYGYRLCLTADKGNQIPVVKPANYDPKEFELLGRVALAHPEIVKTFNYIANVPIPNNKFDVNSLGLLSTDEIEGSAEYANANANGRRRIEAEHKRYTLALLTFLATDPRIPRNVRDDVRSWGFCKDEFQDNGGFPWRLYVRQSRRMVGSYVMTQHDLYTETRIPDPIGLGAFPIDQHTVNRIAVDGQVGTEGAIWQPLPRPYPISYRSIVPKYSEIRNLLVPVALSASHVAYSSIRVEPTLMITGQAAGAAAALAIDSRSSVQNIDYAKLSATLVSEGAVLANR</sequence>
<dbReference type="EMBL" id="WNDV01000014">
    <property type="protein sequence ID" value="KAF1035954.1"/>
    <property type="molecule type" value="Genomic_DNA"/>
</dbReference>
<evidence type="ECO:0000313" key="8">
    <source>
        <dbReference type="Proteomes" id="UP000467522"/>
    </source>
</evidence>
<organism evidence="7 8">
    <name type="scientific">Burkholderia lata (strain ATCC 17760 / DSM 23089 / LMG 22485 / NCIMB 9086 / R18194 / 383)</name>
    <dbReference type="NCBI Taxonomy" id="482957"/>
    <lineage>
        <taxon>Bacteria</taxon>
        <taxon>Pseudomonadati</taxon>
        <taxon>Pseudomonadota</taxon>
        <taxon>Betaproteobacteria</taxon>
        <taxon>Burkholderiales</taxon>
        <taxon>Burkholderiaceae</taxon>
        <taxon>Burkholderia</taxon>
        <taxon>Burkholderia cepacia complex</taxon>
    </lineage>
</organism>
<feature type="chain" id="PRO_5032280875" description="FAD dependent oxidoreductase" evidence="6">
    <location>
        <begin position="23"/>
        <end position="549"/>
    </location>
</feature>
<dbReference type="InterPro" id="IPR036188">
    <property type="entry name" value="FAD/NAD-bd_sf"/>
</dbReference>
<dbReference type="RefSeq" id="WP_278648477.1">
    <property type="nucleotide sequence ID" value="NZ_WNDV01000014.1"/>
</dbReference>
<evidence type="ECO:0000256" key="5">
    <source>
        <dbReference type="ARBA" id="ARBA00023014"/>
    </source>
</evidence>
<dbReference type="PANTHER" id="PTHR43498">
    <property type="entry name" value="FERREDOXIN:COB-COM HETERODISULFIDE REDUCTASE SUBUNIT A"/>
    <property type="match status" value="1"/>
</dbReference>
<dbReference type="GO" id="GO:0046872">
    <property type="term" value="F:metal ion binding"/>
    <property type="evidence" value="ECO:0007669"/>
    <property type="project" value="UniProtKB-KW"/>
</dbReference>
<accession>A0A833PTP0</accession>
<dbReference type="AlphaFoldDB" id="A0A833PTP0"/>
<evidence type="ECO:0000256" key="4">
    <source>
        <dbReference type="ARBA" id="ARBA00023004"/>
    </source>
</evidence>
<evidence type="ECO:0000256" key="1">
    <source>
        <dbReference type="ARBA" id="ARBA00022485"/>
    </source>
</evidence>
<comment type="caution">
    <text evidence="7">The sequence shown here is derived from an EMBL/GenBank/DDBJ whole genome shotgun (WGS) entry which is preliminary data.</text>
</comment>
<gene>
    <name evidence="7" type="ORF">GAK33_04395</name>
</gene>
<keyword evidence="5" id="KW-0411">Iron-sulfur</keyword>
<name>A0A833PTP0_BURL3</name>
<dbReference type="GO" id="GO:0051539">
    <property type="term" value="F:4 iron, 4 sulfur cluster binding"/>
    <property type="evidence" value="ECO:0007669"/>
    <property type="project" value="UniProtKB-KW"/>
</dbReference>
<dbReference type="SUPFAM" id="SSF51905">
    <property type="entry name" value="FAD/NAD(P)-binding domain"/>
    <property type="match status" value="1"/>
</dbReference>
<dbReference type="Proteomes" id="UP000467522">
    <property type="component" value="Unassembled WGS sequence"/>
</dbReference>
<dbReference type="GO" id="GO:0016491">
    <property type="term" value="F:oxidoreductase activity"/>
    <property type="evidence" value="ECO:0007669"/>
    <property type="project" value="UniProtKB-KW"/>
</dbReference>
<evidence type="ECO:0000256" key="6">
    <source>
        <dbReference type="SAM" id="SignalP"/>
    </source>
</evidence>
<evidence type="ECO:0000256" key="2">
    <source>
        <dbReference type="ARBA" id="ARBA00022723"/>
    </source>
</evidence>
<keyword evidence="3" id="KW-0560">Oxidoreductase</keyword>
<keyword evidence="4" id="KW-0408">Iron</keyword>
<reference evidence="8" key="1">
    <citation type="journal article" date="2020" name="MBio">
        <title>Horizontal gene transfer to a defensive symbiont with a reduced genome amongst a multipartite beetle microbiome.</title>
        <authorList>
            <person name="Waterworth S.C."/>
            <person name="Florez L.V."/>
            <person name="Rees E.R."/>
            <person name="Hertweck C."/>
            <person name="Kaltenpoth M."/>
            <person name="Kwan J.C."/>
        </authorList>
    </citation>
    <scope>NUCLEOTIDE SEQUENCE [LARGE SCALE GENOMIC DNA]</scope>
</reference>
<keyword evidence="1" id="KW-0004">4Fe-4S</keyword>
<dbReference type="Pfam" id="PF12831">
    <property type="entry name" value="FAD_oxidored"/>
    <property type="match status" value="1"/>
</dbReference>
<evidence type="ECO:0000313" key="7">
    <source>
        <dbReference type="EMBL" id="KAF1035954.1"/>
    </source>
</evidence>
<feature type="signal peptide" evidence="6">
    <location>
        <begin position="1"/>
        <end position="22"/>
    </location>
</feature>
<evidence type="ECO:0008006" key="9">
    <source>
        <dbReference type="Google" id="ProtNLM"/>
    </source>
</evidence>
<keyword evidence="6" id="KW-0732">Signal</keyword>
<proteinExistence type="predicted"/>
<dbReference type="PANTHER" id="PTHR43498:SF1">
    <property type="entry name" value="COB--COM HETERODISULFIDE REDUCTASE IRON-SULFUR SUBUNIT A"/>
    <property type="match status" value="1"/>
</dbReference>
<protein>
    <recommendedName>
        <fullName evidence="9">FAD dependent oxidoreductase</fullName>
    </recommendedName>
</protein>
<keyword evidence="2" id="KW-0479">Metal-binding</keyword>